<evidence type="ECO:0000313" key="3">
    <source>
        <dbReference type="Proteomes" id="UP000070544"/>
    </source>
</evidence>
<dbReference type="AlphaFoldDB" id="A0A139A1T7"/>
<dbReference type="Proteomes" id="UP000070544">
    <property type="component" value="Unassembled WGS sequence"/>
</dbReference>
<feature type="compositionally biased region" description="Pro residues" evidence="1">
    <location>
        <begin position="28"/>
        <end position="37"/>
    </location>
</feature>
<keyword evidence="3" id="KW-1185">Reference proteome</keyword>
<feature type="compositionally biased region" description="Polar residues" evidence="1">
    <location>
        <begin position="187"/>
        <end position="201"/>
    </location>
</feature>
<proteinExistence type="predicted"/>
<feature type="compositionally biased region" description="Low complexity" evidence="1">
    <location>
        <begin position="103"/>
        <end position="116"/>
    </location>
</feature>
<feature type="compositionally biased region" description="Pro residues" evidence="1">
    <location>
        <begin position="202"/>
        <end position="212"/>
    </location>
</feature>
<feature type="region of interest" description="Disordered" evidence="1">
    <location>
        <begin position="1"/>
        <end position="38"/>
    </location>
</feature>
<reference evidence="2 3" key="1">
    <citation type="journal article" date="2015" name="Genome Biol. Evol.">
        <title>Phylogenomic analyses indicate that early fungi evolved digesting cell walls of algal ancestors of land plants.</title>
        <authorList>
            <person name="Chang Y."/>
            <person name="Wang S."/>
            <person name="Sekimoto S."/>
            <person name="Aerts A.L."/>
            <person name="Choi C."/>
            <person name="Clum A."/>
            <person name="LaButti K.M."/>
            <person name="Lindquist E.A."/>
            <person name="Yee Ngan C."/>
            <person name="Ohm R.A."/>
            <person name="Salamov A.A."/>
            <person name="Grigoriev I.V."/>
            <person name="Spatafora J.W."/>
            <person name="Berbee M.L."/>
        </authorList>
    </citation>
    <scope>NUCLEOTIDE SEQUENCE [LARGE SCALE GENOMIC DNA]</scope>
    <source>
        <strain evidence="2 3">JEL478</strain>
    </source>
</reference>
<feature type="compositionally biased region" description="Polar residues" evidence="1">
    <location>
        <begin position="236"/>
        <end position="252"/>
    </location>
</feature>
<feature type="region of interest" description="Disordered" evidence="1">
    <location>
        <begin position="100"/>
        <end position="122"/>
    </location>
</feature>
<dbReference type="EMBL" id="KQ965816">
    <property type="protein sequence ID" value="KXS10746.1"/>
    <property type="molecule type" value="Genomic_DNA"/>
</dbReference>
<sequence>METPLSQSPATPHQHHPPFPLTPAYHSTPPPQSPLPHAPFNTFLSGLIPPHDHLLSPQDFLTTHVATAPPRTPISSQHFKDLTKTLARVFLSATYSQHQCTYPPTTTSPPQTSTSPDRLLPSPPTPATHVTFQTTFWNALLTSPLVPPLPLSLQPTPQTNPSQYPSPVPLRTPRGLSTLLQTLVPSSPKKTCQHKSLTWTSLPPPPASPPPNSIIWLPSSSTTRIVSLPPPRISDSLASPQHGSPWTLQTPS</sequence>
<feature type="region of interest" description="Disordered" evidence="1">
    <location>
        <begin position="187"/>
        <end position="252"/>
    </location>
</feature>
<evidence type="ECO:0000256" key="1">
    <source>
        <dbReference type="SAM" id="MobiDB-lite"/>
    </source>
</evidence>
<gene>
    <name evidence="2" type="ORF">M427DRAFT_73675</name>
</gene>
<evidence type="ECO:0000313" key="2">
    <source>
        <dbReference type="EMBL" id="KXS10746.1"/>
    </source>
</evidence>
<accession>A0A139A1T7</accession>
<name>A0A139A1T7_GONPJ</name>
<feature type="compositionally biased region" description="Polar residues" evidence="1">
    <location>
        <begin position="1"/>
        <end position="11"/>
    </location>
</feature>
<organism evidence="2 3">
    <name type="scientific">Gonapodya prolifera (strain JEL478)</name>
    <name type="common">Monoblepharis prolifera</name>
    <dbReference type="NCBI Taxonomy" id="1344416"/>
    <lineage>
        <taxon>Eukaryota</taxon>
        <taxon>Fungi</taxon>
        <taxon>Fungi incertae sedis</taxon>
        <taxon>Chytridiomycota</taxon>
        <taxon>Chytridiomycota incertae sedis</taxon>
        <taxon>Monoblepharidomycetes</taxon>
        <taxon>Monoblepharidales</taxon>
        <taxon>Gonapodyaceae</taxon>
        <taxon>Gonapodya</taxon>
    </lineage>
</organism>
<protein>
    <submittedName>
        <fullName evidence="2">Uncharacterized protein</fullName>
    </submittedName>
</protein>